<name>A0A9W6BXB2_9CHLO</name>
<gene>
    <name evidence="3" type="primary">PLEST005652</name>
    <name evidence="3" type="ORF">PLESTB_001555500</name>
</gene>
<reference evidence="3 4" key="1">
    <citation type="journal article" date="2023" name="Commun. Biol.">
        <title>Reorganization of the ancestral sex-determining regions during the evolution of trioecy in Pleodorina starrii.</title>
        <authorList>
            <person name="Takahashi K."/>
            <person name="Suzuki S."/>
            <person name="Kawai-Toyooka H."/>
            <person name="Yamamoto K."/>
            <person name="Hamaji T."/>
            <person name="Ootsuki R."/>
            <person name="Yamaguchi H."/>
            <person name="Kawachi M."/>
            <person name="Higashiyama T."/>
            <person name="Nozaki H."/>
        </authorList>
    </citation>
    <scope>NUCLEOTIDE SEQUENCE [LARGE SCALE GENOMIC DNA]</scope>
    <source>
        <strain evidence="3 4">NIES-4479</strain>
    </source>
</reference>
<feature type="compositionally biased region" description="Gly residues" evidence="2">
    <location>
        <begin position="367"/>
        <end position="379"/>
    </location>
</feature>
<protein>
    <submittedName>
        <fullName evidence="3">Uncharacterized protein</fullName>
    </submittedName>
</protein>
<dbReference type="PANTHER" id="PTHR48163:SF2">
    <property type="entry name" value="EXPRESSED PROTEIN"/>
    <property type="match status" value="1"/>
</dbReference>
<dbReference type="Proteomes" id="UP001165080">
    <property type="component" value="Unassembled WGS sequence"/>
</dbReference>
<evidence type="ECO:0000256" key="2">
    <source>
        <dbReference type="SAM" id="MobiDB-lite"/>
    </source>
</evidence>
<proteinExistence type="predicted"/>
<dbReference type="PANTHER" id="PTHR48163">
    <property type="entry name" value="BNAC02G25670D PROTEIN"/>
    <property type="match status" value="1"/>
</dbReference>
<accession>A0A9W6BXB2</accession>
<evidence type="ECO:0000256" key="1">
    <source>
        <dbReference type="SAM" id="Coils"/>
    </source>
</evidence>
<feature type="region of interest" description="Disordered" evidence="2">
    <location>
        <begin position="314"/>
        <end position="343"/>
    </location>
</feature>
<feature type="coiled-coil region" evidence="1">
    <location>
        <begin position="11"/>
        <end position="174"/>
    </location>
</feature>
<feature type="compositionally biased region" description="Low complexity" evidence="2">
    <location>
        <begin position="314"/>
        <end position="332"/>
    </location>
</feature>
<keyword evidence="1" id="KW-0175">Coiled coil</keyword>
<dbReference type="AlphaFoldDB" id="A0A9W6BXB2"/>
<comment type="caution">
    <text evidence="3">The sequence shown here is derived from an EMBL/GenBank/DDBJ whole genome shotgun (WGS) entry which is preliminary data.</text>
</comment>
<evidence type="ECO:0000313" key="3">
    <source>
        <dbReference type="EMBL" id="GLC59933.1"/>
    </source>
</evidence>
<evidence type="ECO:0000313" key="4">
    <source>
        <dbReference type="Proteomes" id="UP001165080"/>
    </source>
</evidence>
<organism evidence="3 4">
    <name type="scientific">Pleodorina starrii</name>
    <dbReference type="NCBI Taxonomy" id="330485"/>
    <lineage>
        <taxon>Eukaryota</taxon>
        <taxon>Viridiplantae</taxon>
        <taxon>Chlorophyta</taxon>
        <taxon>core chlorophytes</taxon>
        <taxon>Chlorophyceae</taxon>
        <taxon>CS clade</taxon>
        <taxon>Chlamydomonadales</taxon>
        <taxon>Volvocaceae</taxon>
        <taxon>Pleodorina</taxon>
    </lineage>
</organism>
<sequence length="545" mass="58285">MAGSEVAAALLKEAQQEIALLRTDLFNTRRLAEERRQAIDALQSERERLTRHCDDVEASLRTAHAQLNHVPELQQRCAQLEAGLRKLQSELETSVAARRILQHELDDERRQRAVLAEQKALLEGDRARLAKYRDDLAAQLRVEQNKAREAEEEQLRAEEDAAALRAEVAALQQAAATAATAATHTFSSAGAAASAPGPPAGASAADTAAAIAATVAAATTPLLEQLEHERSRTTALLGSLHAAKSEIMELTQRVADYEARHTDMLARGHHDPEQLGHQLTLAREQNAVLSAQLAAAEERGRQLEAEAAQLRAAAAEAAATARRGHPQQQQQQPEADVPSEGQPSVASRLLGFAGRITSTGSLAYGSEAGGGHGGGGGGDEAAATPTVEDVARLRQQVGRLKASRDKLLLEIDKQWGEIERLSSENGSLADELRAQRALAANWERQAQDGIAQVEQLKDLLEDSARWGPAAAAAGAAGAAVTVQSLEAELLGEKARATELELQLRAVAAELLRCQHSSLDLGKSFLPMMAGVEKRLAELCRKARNN</sequence>
<dbReference type="EMBL" id="BRXU01000031">
    <property type="protein sequence ID" value="GLC59933.1"/>
    <property type="molecule type" value="Genomic_DNA"/>
</dbReference>
<feature type="region of interest" description="Disordered" evidence="2">
    <location>
        <begin position="363"/>
        <end position="382"/>
    </location>
</feature>
<feature type="coiled-coil region" evidence="1">
    <location>
        <begin position="439"/>
        <end position="502"/>
    </location>
</feature>
<keyword evidence="4" id="KW-1185">Reference proteome</keyword>